<feature type="domain" description="EF-hand" evidence="4">
    <location>
        <begin position="152"/>
        <end position="185"/>
    </location>
</feature>
<evidence type="ECO:0000313" key="5">
    <source>
        <dbReference type="EMBL" id="KAK4473861.1"/>
    </source>
</evidence>
<dbReference type="InterPro" id="IPR050230">
    <property type="entry name" value="CALM/Myosin/TropC-like"/>
</dbReference>
<protein>
    <recommendedName>
        <fullName evidence="4">EF-hand domain-containing protein</fullName>
    </recommendedName>
</protein>
<comment type="caution">
    <text evidence="5">The sequence shown here is derived from an EMBL/GenBank/DDBJ whole genome shotgun (WGS) entry which is preliminary data.</text>
</comment>
<keyword evidence="6" id="KW-1185">Reference proteome</keyword>
<keyword evidence="2" id="KW-0677">Repeat</keyword>
<accession>A0AAE2D748</accession>
<evidence type="ECO:0000259" key="4">
    <source>
        <dbReference type="PROSITE" id="PS50222"/>
    </source>
</evidence>
<proteinExistence type="predicted"/>
<name>A0AAE2D748_SCHME</name>
<dbReference type="Gene3D" id="1.10.238.10">
    <property type="entry name" value="EF-hand"/>
    <property type="match status" value="2"/>
</dbReference>
<reference evidence="5" key="2">
    <citation type="journal article" date="2023" name="Infect Dis Poverty">
        <title>Chromosome-scale genome of the human blood fluke Schistosoma mekongi and its implications for public health.</title>
        <authorList>
            <person name="Zhou M."/>
            <person name="Xu L."/>
            <person name="Xu D."/>
            <person name="Chen W."/>
            <person name="Khan J."/>
            <person name="Hu Y."/>
            <person name="Huang H."/>
            <person name="Wei H."/>
            <person name="Zhang Y."/>
            <person name="Chusongsang P."/>
            <person name="Tanasarnprasert K."/>
            <person name="Hu X."/>
            <person name="Limpanont Y."/>
            <person name="Lv Z."/>
        </authorList>
    </citation>
    <scope>NUCLEOTIDE SEQUENCE</scope>
    <source>
        <strain evidence="5">LV_2022a</strain>
    </source>
</reference>
<dbReference type="CDD" id="cd00051">
    <property type="entry name" value="EFh"/>
    <property type="match status" value="2"/>
</dbReference>
<keyword evidence="1" id="KW-0479">Metal-binding</keyword>
<keyword evidence="3" id="KW-0106">Calcium</keyword>
<dbReference type="FunFam" id="1.10.238.10:FF:000001">
    <property type="entry name" value="Calmodulin 1"/>
    <property type="match status" value="1"/>
</dbReference>
<reference evidence="5" key="1">
    <citation type="submission" date="2022-04" db="EMBL/GenBank/DDBJ databases">
        <authorList>
            <person name="Xu L."/>
            <person name="Lv Z."/>
        </authorList>
    </citation>
    <scope>NUCLEOTIDE SEQUENCE</scope>
    <source>
        <strain evidence="5">LV_2022a</strain>
    </source>
</reference>
<dbReference type="InterPro" id="IPR011992">
    <property type="entry name" value="EF-hand-dom_pair"/>
</dbReference>
<feature type="domain" description="EF-hand" evidence="4">
    <location>
        <begin position="116"/>
        <end position="151"/>
    </location>
</feature>
<evidence type="ECO:0000256" key="2">
    <source>
        <dbReference type="ARBA" id="ARBA00022737"/>
    </source>
</evidence>
<dbReference type="PROSITE" id="PS00018">
    <property type="entry name" value="EF_HAND_1"/>
    <property type="match status" value="2"/>
</dbReference>
<dbReference type="SUPFAM" id="SSF47473">
    <property type="entry name" value="EF-hand"/>
    <property type="match status" value="1"/>
</dbReference>
<dbReference type="AlphaFoldDB" id="A0AAE2D748"/>
<dbReference type="PANTHER" id="PTHR23048">
    <property type="entry name" value="MYOSIN LIGHT CHAIN 1, 3"/>
    <property type="match status" value="1"/>
</dbReference>
<dbReference type="SMART" id="SM00054">
    <property type="entry name" value="EFh"/>
    <property type="match status" value="3"/>
</dbReference>
<dbReference type="GO" id="GO:0005509">
    <property type="term" value="F:calcium ion binding"/>
    <property type="evidence" value="ECO:0007669"/>
    <property type="project" value="InterPro"/>
</dbReference>
<dbReference type="PANTHER" id="PTHR23048:SF48">
    <property type="entry name" value="CENTRIN 3"/>
    <property type="match status" value="1"/>
</dbReference>
<dbReference type="Pfam" id="PF13499">
    <property type="entry name" value="EF-hand_7"/>
    <property type="match status" value="2"/>
</dbReference>
<evidence type="ECO:0000256" key="3">
    <source>
        <dbReference type="ARBA" id="ARBA00022837"/>
    </source>
</evidence>
<dbReference type="InterPro" id="IPR002048">
    <property type="entry name" value="EF_hand_dom"/>
</dbReference>
<dbReference type="PROSITE" id="PS50222">
    <property type="entry name" value="EF_HAND_2"/>
    <property type="match status" value="3"/>
</dbReference>
<gene>
    <name evidence="5" type="ORF">MN116_003192</name>
</gene>
<dbReference type="GO" id="GO:0016460">
    <property type="term" value="C:myosin II complex"/>
    <property type="evidence" value="ECO:0007669"/>
    <property type="project" value="TreeGrafter"/>
</dbReference>
<dbReference type="InterPro" id="IPR018247">
    <property type="entry name" value="EF_Hand_1_Ca_BS"/>
</dbReference>
<evidence type="ECO:0000256" key="1">
    <source>
        <dbReference type="ARBA" id="ARBA00022723"/>
    </source>
</evidence>
<dbReference type="EMBL" id="JALJAT010000002">
    <property type="protein sequence ID" value="KAK4473861.1"/>
    <property type="molecule type" value="Genomic_DNA"/>
</dbReference>
<feature type="domain" description="EF-hand" evidence="4">
    <location>
        <begin position="42"/>
        <end position="77"/>
    </location>
</feature>
<sequence>MKSSGSQFRFKTPPIFNGDASVVKTGLVDNIRRRKRRELTPEQKQEIVEAFDLFDTDKDQEISYYEFKVALRALGFELKKQEVLKILEDYNIKEDSGKLRFEDFNEIVTDMILDRDPVTEMIRAFKLFDEDDSGKITYRNLKKVSKELGENLSDQELRAMIEEFDQDGDGALNLEEFMALMTKEI</sequence>
<evidence type="ECO:0000313" key="6">
    <source>
        <dbReference type="Proteomes" id="UP001292079"/>
    </source>
</evidence>
<organism evidence="5 6">
    <name type="scientific">Schistosoma mekongi</name>
    <name type="common">Parasitic worm</name>
    <dbReference type="NCBI Taxonomy" id="38744"/>
    <lineage>
        <taxon>Eukaryota</taxon>
        <taxon>Metazoa</taxon>
        <taxon>Spiralia</taxon>
        <taxon>Lophotrochozoa</taxon>
        <taxon>Platyhelminthes</taxon>
        <taxon>Trematoda</taxon>
        <taxon>Digenea</taxon>
        <taxon>Strigeidida</taxon>
        <taxon>Schistosomatoidea</taxon>
        <taxon>Schistosomatidae</taxon>
        <taxon>Schistosoma</taxon>
    </lineage>
</organism>
<dbReference type="Proteomes" id="UP001292079">
    <property type="component" value="Unassembled WGS sequence"/>
</dbReference>